<keyword evidence="1" id="KW-1133">Transmembrane helix</keyword>
<comment type="caution">
    <text evidence="2">The sequence shown here is derived from an EMBL/GenBank/DDBJ whole genome shotgun (WGS) entry which is preliminary data.</text>
</comment>
<organism evidence="2 3">
    <name type="scientific">Pipistrellus kuhlii</name>
    <name type="common">Kuhl's pipistrelle</name>
    <dbReference type="NCBI Taxonomy" id="59472"/>
    <lineage>
        <taxon>Eukaryota</taxon>
        <taxon>Metazoa</taxon>
        <taxon>Chordata</taxon>
        <taxon>Craniata</taxon>
        <taxon>Vertebrata</taxon>
        <taxon>Euteleostomi</taxon>
        <taxon>Mammalia</taxon>
        <taxon>Eutheria</taxon>
        <taxon>Laurasiatheria</taxon>
        <taxon>Chiroptera</taxon>
        <taxon>Yangochiroptera</taxon>
        <taxon>Vespertilionidae</taxon>
        <taxon>Pipistrellus</taxon>
    </lineage>
</organism>
<protein>
    <submittedName>
        <fullName evidence="2">Uncharacterized protein</fullName>
    </submittedName>
</protein>
<dbReference type="EMBL" id="JACAGB010000002">
    <property type="protein sequence ID" value="KAF6382461.1"/>
    <property type="molecule type" value="Genomic_DNA"/>
</dbReference>
<reference evidence="2 3" key="1">
    <citation type="journal article" date="2020" name="Nature">
        <title>Six reference-quality genomes reveal evolution of bat adaptations.</title>
        <authorList>
            <person name="Jebb D."/>
            <person name="Huang Z."/>
            <person name="Pippel M."/>
            <person name="Hughes G.M."/>
            <person name="Lavrichenko K."/>
            <person name="Devanna P."/>
            <person name="Winkler S."/>
            <person name="Jermiin L.S."/>
            <person name="Skirmuntt E.C."/>
            <person name="Katzourakis A."/>
            <person name="Burkitt-Gray L."/>
            <person name="Ray D.A."/>
            <person name="Sullivan K.A.M."/>
            <person name="Roscito J.G."/>
            <person name="Kirilenko B.M."/>
            <person name="Davalos L.M."/>
            <person name="Corthals A.P."/>
            <person name="Power M.L."/>
            <person name="Jones G."/>
            <person name="Ransome R.D."/>
            <person name="Dechmann D.K.N."/>
            <person name="Locatelli A.G."/>
            <person name="Puechmaille S.J."/>
            <person name="Fedrigo O."/>
            <person name="Jarvis E.D."/>
            <person name="Hiller M."/>
            <person name="Vernes S.C."/>
            <person name="Myers E.W."/>
            <person name="Teeling E.C."/>
        </authorList>
    </citation>
    <scope>NUCLEOTIDE SEQUENCE [LARGE SCALE GENOMIC DNA]</scope>
    <source>
        <strain evidence="2">MPipKuh1</strain>
        <tissue evidence="2">Flight muscle</tissue>
    </source>
</reference>
<keyword evidence="3" id="KW-1185">Reference proteome</keyword>
<feature type="transmembrane region" description="Helical" evidence="1">
    <location>
        <begin position="12"/>
        <end position="38"/>
    </location>
</feature>
<sequence>MLTAYRGSTGHIVLSIVLNVVVIFLTSMDKFIMFYMIVHACHVSCFPENKTVSYINFFSQSCARSYFQGMSYLSCTRSYFRRMSYFRGNMVVVALSTQMDYGDQIFQSVNPRALHTSLIVVTTYLSGNQPADFLMATPPFLLLFKVQRFRPN</sequence>
<dbReference type="Proteomes" id="UP000558488">
    <property type="component" value="Unassembled WGS sequence"/>
</dbReference>
<proteinExistence type="predicted"/>
<evidence type="ECO:0000256" key="1">
    <source>
        <dbReference type="SAM" id="Phobius"/>
    </source>
</evidence>
<keyword evidence="1" id="KW-0472">Membrane</keyword>
<evidence type="ECO:0000313" key="3">
    <source>
        <dbReference type="Proteomes" id="UP000558488"/>
    </source>
</evidence>
<dbReference type="AlphaFoldDB" id="A0A7J8A7S1"/>
<accession>A0A7J8A7S1</accession>
<evidence type="ECO:0000313" key="2">
    <source>
        <dbReference type="EMBL" id="KAF6382461.1"/>
    </source>
</evidence>
<keyword evidence="1" id="KW-0812">Transmembrane</keyword>
<gene>
    <name evidence="2" type="ORF">mPipKuh1_008838</name>
</gene>
<name>A0A7J8A7S1_PIPKU</name>